<feature type="region of interest" description="Disordered" evidence="6">
    <location>
        <begin position="664"/>
        <end position="717"/>
    </location>
</feature>
<dbReference type="GO" id="GO:0098887">
    <property type="term" value="P:neurotransmitter receptor transport, endosome to postsynaptic membrane"/>
    <property type="evidence" value="ECO:0007669"/>
    <property type="project" value="TreeGrafter"/>
</dbReference>
<name>A0AAV2TBQ6_CALDB</name>
<dbReference type="InterPro" id="IPR036028">
    <property type="entry name" value="SH3-like_dom_sf"/>
</dbReference>
<dbReference type="CDD" id="cd00136">
    <property type="entry name" value="PDZ_canonical"/>
    <property type="match status" value="1"/>
</dbReference>
<feature type="region of interest" description="Disordered" evidence="6">
    <location>
        <begin position="184"/>
        <end position="206"/>
    </location>
</feature>
<dbReference type="InterPro" id="IPR027417">
    <property type="entry name" value="P-loop_NTPase"/>
</dbReference>
<feature type="region of interest" description="Disordered" evidence="6">
    <location>
        <begin position="521"/>
        <end position="564"/>
    </location>
</feature>
<dbReference type="PANTHER" id="PTHR23119:SF51">
    <property type="entry name" value="DISKS LARGE 1 TUMOR SUPPRESSOR PROTEIN"/>
    <property type="match status" value="1"/>
</dbReference>
<dbReference type="SMART" id="SM00228">
    <property type="entry name" value="PDZ"/>
    <property type="match status" value="3"/>
</dbReference>
<dbReference type="Pfam" id="PF00625">
    <property type="entry name" value="Guanylate_kin"/>
    <property type="match status" value="1"/>
</dbReference>
<dbReference type="PROSITE" id="PS50052">
    <property type="entry name" value="GUANYLATE_KINASE_2"/>
    <property type="match status" value="1"/>
</dbReference>
<evidence type="ECO:0000256" key="5">
    <source>
        <dbReference type="PROSITE-ProRule" id="PRU00192"/>
    </source>
</evidence>
<dbReference type="Gene3D" id="2.30.42.10">
    <property type="match status" value="3"/>
</dbReference>
<organism evidence="10 11">
    <name type="scientific">Calicophoron daubneyi</name>
    <name type="common">Rumen fluke</name>
    <name type="synonym">Paramphistomum daubneyi</name>
    <dbReference type="NCBI Taxonomy" id="300641"/>
    <lineage>
        <taxon>Eukaryota</taxon>
        <taxon>Metazoa</taxon>
        <taxon>Spiralia</taxon>
        <taxon>Lophotrochozoa</taxon>
        <taxon>Platyhelminthes</taxon>
        <taxon>Trematoda</taxon>
        <taxon>Digenea</taxon>
        <taxon>Plagiorchiida</taxon>
        <taxon>Pronocephalata</taxon>
        <taxon>Paramphistomoidea</taxon>
        <taxon>Paramphistomidae</taxon>
        <taxon>Calicophoron</taxon>
    </lineage>
</organism>
<feature type="domain" description="PDZ" evidence="9">
    <location>
        <begin position="568"/>
        <end position="656"/>
    </location>
</feature>
<accession>A0AAV2TBQ6</accession>
<feature type="compositionally biased region" description="Polar residues" evidence="6">
    <location>
        <begin position="931"/>
        <end position="944"/>
    </location>
</feature>
<dbReference type="GO" id="GO:0016323">
    <property type="term" value="C:basolateral plasma membrane"/>
    <property type="evidence" value="ECO:0007669"/>
    <property type="project" value="TreeGrafter"/>
</dbReference>
<dbReference type="Proteomes" id="UP001497525">
    <property type="component" value="Unassembled WGS sequence"/>
</dbReference>
<dbReference type="GO" id="GO:0045211">
    <property type="term" value="C:postsynaptic membrane"/>
    <property type="evidence" value="ECO:0007669"/>
    <property type="project" value="TreeGrafter"/>
</dbReference>
<gene>
    <name evidence="10" type="ORF">CDAUBV1_LOCUS6834</name>
</gene>
<dbReference type="PROSITE" id="PS50106">
    <property type="entry name" value="PDZ"/>
    <property type="match status" value="3"/>
</dbReference>
<feature type="compositionally biased region" description="Polar residues" evidence="6">
    <location>
        <begin position="457"/>
        <end position="466"/>
    </location>
</feature>
<dbReference type="InterPro" id="IPR001452">
    <property type="entry name" value="SH3_domain"/>
</dbReference>
<dbReference type="PROSITE" id="PS50002">
    <property type="entry name" value="SH3"/>
    <property type="match status" value="1"/>
</dbReference>
<sequence length="1324" mass="143669">MREEFLSKSAGMKSDCRIISATSFLQFRDATDIQDFYQTTLLDPQKDNDEKAAAALDVALRWENISSPSLVASTIDLRRPNSGNEQVPSFDRARSLYQLNAISLGECGAIKSSKHPRHPMRARLRQDLKVVDQSSSTLSFSMQNYSPSNTSLNNEPGMITKLQHSAQLSSEPDYGHAKDKIEQRLTSGPNRPVVKPRQRRMKKPKSMANYGLNADWTGLDENESPVPASLPQDEYSTTEPYVDEQWSNIVGNMPITTEVIIDKSSQGFGFSIAGGRDDEGDGVSLDTDILVTRVNPDGAAGKDGGLHVGDRIVSVNGISLLGVSHEEAVRALQLAGTQLRMVVERKQVPPLAESEYSTSQLPYSLTETRSNQSASSQTGTSRPRIAESGTSTGSGAASLTSAGLTNNSIMSGSAFEPSSNKKHTSDSVTLQSTVTGRQIHSEPAATSQRDAVAVEQRPSSLNINTHRTADVGTQEPAEGTLSISSNKRAIKSIISSGFPAFSWCAGLHKTTGCSAILSGHRSLPGSHGSSRRTPSGSNGSQSKHYTLQSKSSSSRPVPAPQPGPVVVEVTLSRGTRSGLGFSIAGGLGNETIDGDSGIFITKLTPGGIAETDGRVSIGDRIVQVNETSVVGATHESAVKALKQAGDEVRLIVVKQAIPSTRLIWPSGKKEDLPGSPPTHRNEGNVESQPSSGTKKDEERPGSVTNSNSNHLETISISTDTNVSVRDAAEASKLANMGRELLESQMAGLIDYAVASSMSELISKWPNARLVTLYRGGRHDNESQKQLGGGHAVTEHSRSASSGGGNLGLNIVGGDGSDATYVSQVQPNKPAGRSKRVFVGDRVLAVNGIDVTRYGHEQAAAALRNAPDRVDLVLVHCPEEYAEFEKCYSRQLKAVGHKLSNKATKEMTVDMDRKGSNLRGNRTGGKHAGDRMTSSVSSLDQANQTRLRKSADPELYLRSQVDYDPNLDDPTSMPKRAFNIRSGDVFRVLNWNDSQWWKAQRLNSNSHELTGLVGYIPSQARLEKCERLRTEKNHFYSRIRHSREDTSTGFSVSPSPQSVKYHRDPSTGLAVSVTSLTNSVTRRSGAMEQEGNTKLEQKEQFVLSYIDVAPVQLSFMRPVVILGFMKDRIADELLSQHPDRFGTAVPYTTRSARPNEVDGREYHFDTRREAMVEDIAAQRYLEAGEFNGNLYGTHLESVFEIAELGMHCLLDVGGPALRRLEAAGLPSIALLILPKSFPERASLTSSSGKSSEHLSRSPTNAPDYSDPAAFLHIQSKLVRLVRNFSVYLTAVITTDDFRVAYSRVKELIFNNSGPMVWLNAPQRLC</sequence>
<dbReference type="Gene3D" id="3.30.63.10">
    <property type="entry name" value="Guanylate Kinase phosphate binding domain"/>
    <property type="match status" value="1"/>
</dbReference>
<evidence type="ECO:0000259" key="9">
    <source>
        <dbReference type="PROSITE" id="PS50106"/>
    </source>
</evidence>
<feature type="compositionally biased region" description="Polar residues" evidence="6">
    <location>
        <begin position="1046"/>
        <end position="1057"/>
    </location>
</feature>
<feature type="region of interest" description="Disordered" evidence="6">
    <location>
        <begin position="778"/>
        <end position="804"/>
    </location>
</feature>
<dbReference type="Gene3D" id="3.40.50.300">
    <property type="entry name" value="P-loop containing nucleotide triphosphate hydrolases"/>
    <property type="match status" value="1"/>
</dbReference>
<evidence type="ECO:0000256" key="6">
    <source>
        <dbReference type="SAM" id="MobiDB-lite"/>
    </source>
</evidence>
<dbReference type="InterPro" id="IPR036034">
    <property type="entry name" value="PDZ_sf"/>
</dbReference>
<feature type="compositionally biased region" description="Polar residues" evidence="6">
    <location>
        <begin position="426"/>
        <end position="449"/>
    </location>
</feature>
<dbReference type="GO" id="GO:0098609">
    <property type="term" value="P:cell-cell adhesion"/>
    <property type="evidence" value="ECO:0007669"/>
    <property type="project" value="TreeGrafter"/>
</dbReference>
<reference evidence="10" key="1">
    <citation type="submission" date="2024-06" db="EMBL/GenBank/DDBJ databases">
        <authorList>
            <person name="Liu X."/>
            <person name="Lenzi L."/>
            <person name="Haldenby T S."/>
            <person name="Uol C."/>
        </authorList>
    </citation>
    <scope>NUCLEOTIDE SEQUENCE</scope>
</reference>
<keyword evidence="4" id="KW-0472">Membrane</keyword>
<feature type="domain" description="SH3" evidence="7">
    <location>
        <begin position="951"/>
        <end position="1025"/>
    </location>
</feature>
<dbReference type="SUPFAM" id="SSF52540">
    <property type="entry name" value="P-loop containing nucleoside triphosphate hydrolases"/>
    <property type="match status" value="1"/>
</dbReference>
<evidence type="ECO:0000256" key="2">
    <source>
        <dbReference type="ARBA" id="ARBA00022443"/>
    </source>
</evidence>
<dbReference type="GO" id="GO:0098968">
    <property type="term" value="P:neurotransmitter receptor transport postsynaptic membrane to endosome"/>
    <property type="evidence" value="ECO:0007669"/>
    <property type="project" value="TreeGrafter"/>
</dbReference>
<dbReference type="GO" id="GO:0014069">
    <property type="term" value="C:postsynaptic density"/>
    <property type="evidence" value="ECO:0007669"/>
    <property type="project" value="TreeGrafter"/>
</dbReference>
<feature type="region of interest" description="Disordered" evidence="6">
    <location>
        <begin position="1044"/>
        <end position="1063"/>
    </location>
</feature>
<feature type="region of interest" description="Disordered" evidence="6">
    <location>
        <begin position="349"/>
        <end position="481"/>
    </location>
</feature>
<feature type="domain" description="PDZ" evidence="9">
    <location>
        <begin position="792"/>
        <end position="877"/>
    </location>
</feature>
<feature type="compositionally biased region" description="Basic residues" evidence="6">
    <location>
        <begin position="194"/>
        <end position="205"/>
    </location>
</feature>
<feature type="compositionally biased region" description="Polar residues" evidence="6">
    <location>
        <begin position="355"/>
        <end position="381"/>
    </location>
</feature>
<dbReference type="SUPFAM" id="SSF50044">
    <property type="entry name" value="SH3-domain"/>
    <property type="match status" value="1"/>
</dbReference>
<dbReference type="GO" id="GO:0043113">
    <property type="term" value="P:receptor clustering"/>
    <property type="evidence" value="ECO:0007669"/>
    <property type="project" value="TreeGrafter"/>
</dbReference>
<evidence type="ECO:0000256" key="1">
    <source>
        <dbReference type="ARBA" id="ARBA00004370"/>
    </source>
</evidence>
<dbReference type="GO" id="GO:0005912">
    <property type="term" value="C:adherens junction"/>
    <property type="evidence" value="ECO:0007669"/>
    <property type="project" value="TreeGrafter"/>
</dbReference>
<proteinExistence type="predicted"/>
<dbReference type="InterPro" id="IPR050614">
    <property type="entry name" value="Synaptic_Scaffolding_LAP-MAGUK"/>
</dbReference>
<evidence type="ECO:0000313" key="11">
    <source>
        <dbReference type="Proteomes" id="UP001497525"/>
    </source>
</evidence>
<keyword evidence="2 5" id="KW-0728">SH3 domain</keyword>
<dbReference type="EMBL" id="CAXLJL010000156">
    <property type="protein sequence ID" value="CAL5133564.1"/>
    <property type="molecule type" value="Genomic_DNA"/>
</dbReference>
<comment type="subcellular location">
    <subcellularLocation>
        <location evidence="1">Membrane</location>
    </subcellularLocation>
</comment>
<dbReference type="InterPro" id="IPR001478">
    <property type="entry name" value="PDZ"/>
</dbReference>
<feature type="domain" description="Guanylate kinase-like" evidence="8">
    <location>
        <begin position="1115"/>
        <end position="1308"/>
    </location>
</feature>
<dbReference type="Pfam" id="PF00595">
    <property type="entry name" value="PDZ"/>
    <property type="match status" value="3"/>
</dbReference>
<evidence type="ECO:0000256" key="4">
    <source>
        <dbReference type="ARBA" id="ARBA00023136"/>
    </source>
</evidence>
<dbReference type="SMART" id="SM00072">
    <property type="entry name" value="GuKc"/>
    <property type="match status" value="1"/>
</dbReference>
<dbReference type="GO" id="GO:0045197">
    <property type="term" value="P:establishment or maintenance of epithelial cell apical/basal polarity"/>
    <property type="evidence" value="ECO:0007669"/>
    <property type="project" value="TreeGrafter"/>
</dbReference>
<dbReference type="SUPFAM" id="SSF50156">
    <property type="entry name" value="PDZ domain-like"/>
    <property type="match status" value="3"/>
</dbReference>
<keyword evidence="3" id="KW-0677">Repeat</keyword>
<dbReference type="PANTHER" id="PTHR23119">
    <property type="entry name" value="DISCS LARGE"/>
    <property type="match status" value="1"/>
</dbReference>
<feature type="compositionally biased region" description="Polar residues" evidence="6">
    <location>
        <begin position="527"/>
        <end position="555"/>
    </location>
</feature>
<evidence type="ECO:0000256" key="3">
    <source>
        <dbReference type="ARBA" id="ARBA00022737"/>
    </source>
</evidence>
<dbReference type="InterPro" id="IPR008145">
    <property type="entry name" value="GK/Ca_channel_bsu"/>
</dbReference>
<evidence type="ECO:0000259" key="7">
    <source>
        <dbReference type="PROSITE" id="PS50002"/>
    </source>
</evidence>
<feature type="region of interest" description="Disordered" evidence="6">
    <location>
        <begin position="912"/>
        <end position="948"/>
    </location>
</feature>
<feature type="compositionally biased region" description="Polar residues" evidence="6">
    <location>
        <begin position="702"/>
        <end position="717"/>
    </location>
</feature>
<evidence type="ECO:0000313" key="10">
    <source>
        <dbReference type="EMBL" id="CAL5133564.1"/>
    </source>
</evidence>
<dbReference type="GO" id="GO:0019901">
    <property type="term" value="F:protein kinase binding"/>
    <property type="evidence" value="ECO:0007669"/>
    <property type="project" value="TreeGrafter"/>
</dbReference>
<protein>
    <submittedName>
        <fullName evidence="10">Uncharacterized protein</fullName>
    </submittedName>
</protein>
<evidence type="ECO:0000259" key="8">
    <source>
        <dbReference type="PROSITE" id="PS50052"/>
    </source>
</evidence>
<feature type="domain" description="PDZ" evidence="9">
    <location>
        <begin position="258"/>
        <end position="347"/>
    </location>
</feature>
<dbReference type="FunFam" id="3.30.63.10:FF:000002">
    <property type="entry name" value="Guanylate kinase 1"/>
    <property type="match status" value="1"/>
</dbReference>
<dbReference type="InterPro" id="IPR008144">
    <property type="entry name" value="Guanylate_kin-like_dom"/>
</dbReference>
<feature type="compositionally biased region" description="Low complexity" evidence="6">
    <location>
        <begin position="388"/>
        <end position="405"/>
    </location>
</feature>
<comment type="caution">
    <text evidence="10">The sequence shown here is derived from an EMBL/GenBank/DDBJ whole genome shotgun (WGS) entry which is preliminary data.</text>
</comment>
<dbReference type="Gene3D" id="2.30.30.40">
    <property type="entry name" value="SH3 Domains"/>
    <property type="match status" value="2"/>
</dbReference>